<accession>A0A2W7HWE6</accession>
<sequence length="121" mass="14193">MKKPRGYGIIEPAIYEELNWDMDFIVSCLEVIRNEMPELFSELPKSVQYELIPLGNPFGEPYPVIGLYSDIPKDYKKIPEFLDLDERVENWLNKIGIETIKKKAKTIKTVSWETLKNRKSE</sequence>
<dbReference type="AlphaFoldDB" id="A0A2W7HWE6"/>
<organism evidence="1 2">
    <name type="scientific">Mesonia algae</name>
    <dbReference type="NCBI Taxonomy" id="213248"/>
    <lineage>
        <taxon>Bacteria</taxon>
        <taxon>Pseudomonadati</taxon>
        <taxon>Bacteroidota</taxon>
        <taxon>Flavobacteriia</taxon>
        <taxon>Flavobacteriales</taxon>
        <taxon>Flavobacteriaceae</taxon>
        <taxon>Mesonia</taxon>
    </lineage>
</organism>
<dbReference type="EMBL" id="QKYV01000012">
    <property type="protein sequence ID" value="PZW37675.1"/>
    <property type="molecule type" value="Genomic_DNA"/>
</dbReference>
<dbReference type="RefSeq" id="WP_111542106.1">
    <property type="nucleotide sequence ID" value="NZ_QKYV01000012.1"/>
</dbReference>
<evidence type="ECO:0000313" key="1">
    <source>
        <dbReference type="EMBL" id="PZW37675.1"/>
    </source>
</evidence>
<proteinExistence type="predicted"/>
<dbReference type="Proteomes" id="UP000249542">
    <property type="component" value="Unassembled WGS sequence"/>
</dbReference>
<name>A0A2W7HWE6_9FLAO</name>
<comment type="caution">
    <text evidence="1">The sequence shown here is derived from an EMBL/GenBank/DDBJ whole genome shotgun (WGS) entry which is preliminary data.</text>
</comment>
<protein>
    <submittedName>
        <fullName evidence="1">Uncharacterized protein</fullName>
    </submittedName>
</protein>
<gene>
    <name evidence="1" type="ORF">LX95_02852</name>
</gene>
<reference evidence="1 2" key="1">
    <citation type="submission" date="2018-06" db="EMBL/GenBank/DDBJ databases">
        <title>Genomic Encyclopedia of Archaeal and Bacterial Type Strains, Phase II (KMG-II): from individual species to whole genera.</title>
        <authorList>
            <person name="Goeker M."/>
        </authorList>
    </citation>
    <scope>NUCLEOTIDE SEQUENCE [LARGE SCALE GENOMIC DNA]</scope>
    <source>
        <strain evidence="1 2">DSM 15361</strain>
    </source>
</reference>
<evidence type="ECO:0000313" key="2">
    <source>
        <dbReference type="Proteomes" id="UP000249542"/>
    </source>
</evidence>
<keyword evidence="2" id="KW-1185">Reference proteome</keyword>